<keyword evidence="2" id="KW-0812">Transmembrane</keyword>
<evidence type="ECO:0000313" key="3">
    <source>
        <dbReference type="EMBL" id="OAF54736.1"/>
    </source>
</evidence>
<keyword evidence="2" id="KW-0472">Membrane</keyword>
<keyword evidence="2" id="KW-1133">Transmembrane helix</keyword>
<dbReference type="OrthoDB" id="5411041at2759"/>
<feature type="compositionally biased region" description="Basic and acidic residues" evidence="1">
    <location>
        <begin position="108"/>
        <end position="128"/>
    </location>
</feature>
<dbReference type="Proteomes" id="UP000077154">
    <property type="component" value="Unassembled WGS sequence"/>
</dbReference>
<feature type="region of interest" description="Disordered" evidence="1">
    <location>
        <begin position="105"/>
        <end position="128"/>
    </location>
</feature>
<dbReference type="VEuPathDB" id="FungiDB:GMDG_08361"/>
<reference evidence="3" key="1">
    <citation type="submission" date="2016-03" db="EMBL/GenBank/DDBJ databases">
        <title>Updated assembly of Pseudogymnoascus destructans, the fungus causing white-nose syndrome of bats.</title>
        <authorList>
            <person name="Palmer J.M."/>
            <person name="Drees K.P."/>
            <person name="Foster J.T."/>
            <person name="Lindner D.L."/>
        </authorList>
    </citation>
    <scope>NUCLEOTIDE SEQUENCE [LARGE SCALE GENOMIC DNA]</scope>
    <source>
        <strain evidence="3">20631-21</strain>
    </source>
</reference>
<dbReference type="EMBL" id="KV441416">
    <property type="protein sequence ID" value="OAF54736.1"/>
    <property type="molecule type" value="Genomic_DNA"/>
</dbReference>
<dbReference type="eggNOG" id="ENOG502SD8H">
    <property type="taxonomic scope" value="Eukaryota"/>
</dbReference>
<dbReference type="RefSeq" id="XP_024320040.1">
    <property type="nucleotide sequence ID" value="XM_024472496.1"/>
</dbReference>
<accession>A0A176ZXS0</accession>
<gene>
    <name evidence="3" type="ORF">VC83_08956</name>
</gene>
<dbReference type="GeneID" id="36291994"/>
<protein>
    <submittedName>
        <fullName evidence="3">Uncharacterized protein</fullName>
    </submittedName>
</protein>
<proteinExistence type="predicted"/>
<organism evidence="3">
    <name type="scientific">Pseudogymnoascus destructans</name>
    <dbReference type="NCBI Taxonomy" id="655981"/>
    <lineage>
        <taxon>Eukaryota</taxon>
        <taxon>Fungi</taxon>
        <taxon>Dikarya</taxon>
        <taxon>Ascomycota</taxon>
        <taxon>Pezizomycotina</taxon>
        <taxon>Leotiomycetes</taxon>
        <taxon>Thelebolales</taxon>
        <taxon>Thelebolaceae</taxon>
        <taxon>Pseudogymnoascus</taxon>
    </lineage>
</organism>
<sequence>MSSQDSPPPSRETIARQRSLLRYTSFGALVICPLLIVLPPRKMDVYTIAALASTGLSGNYLVGDYTGRTIVDRAKFSAAGFMAERAEEKKRLQERIRLGEVLASATDSRPKEGWKAQRDEREKKAAEEGKGYGDLIMDQIWDVWTWGKGDK</sequence>
<evidence type="ECO:0000256" key="2">
    <source>
        <dbReference type="SAM" id="Phobius"/>
    </source>
</evidence>
<evidence type="ECO:0000256" key="1">
    <source>
        <dbReference type="SAM" id="MobiDB-lite"/>
    </source>
</evidence>
<feature type="transmembrane region" description="Helical" evidence="2">
    <location>
        <begin position="20"/>
        <end position="39"/>
    </location>
</feature>
<name>A0A176ZXS0_9PEZI</name>
<dbReference type="AlphaFoldDB" id="A0A176ZXS0"/>